<dbReference type="FunCoup" id="C5DCM1">
    <property type="interactions" value="79"/>
</dbReference>
<accession>C5DCM1</accession>
<dbReference type="AlphaFoldDB" id="C5DCM1"/>
<organism evidence="1 2">
    <name type="scientific">Lachancea thermotolerans (strain ATCC 56472 / CBS 6340 / NRRL Y-8284)</name>
    <name type="common">Yeast</name>
    <name type="synonym">Kluyveromyces thermotolerans</name>
    <dbReference type="NCBI Taxonomy" id="559295"/>
    <lineage>
        <taxon>Eukaryota</taxon>
        <taxon>Fungi</taxon>
        <taxon>Dikarya</taxon>
        <taxon>Ascomycota</taxon>
        <taxon>Saccharomycotina</taxon>
        <taxon>Saccharomycetes</taxon>
        <taxon>Saccharomycetales</taxon>
        <taxon>Saccharomycetaceae</taxon>
        <taxon>Lachancea</taxon>
    </lineage>
</organism>
<dbReference type="eggNOG" id="ENOG502S56F">
    <property type="taxonomic scope" value="Eukaryota"/>
</dbReference>
<sequence>MENSADSFEYLLHLTKGLSTECRSTRQGTERIEHLVKRLAKLTQTSYEELSKNPGPQVLQKYRELGRESERDRLERENYALIYQIERQEYVCRRIWSLIDQVEDLLESIKKFVVEQQGHRLRTENEFLETVVHSRMANLQVNTEDLVEAKNASRTKLDLLTRELKDLCKQIDWNKMSDSEDATLLSRKVSEVESKYKLKLKS</sequence>
<dbReference type="STRING" id="559295.C5DCM1"/>
<dbReference type="InParanoid" id="C5DCM1"/>
<evidence type="ECO:0000313" key="1">
    <source>
        <dbReference type="EMBL" id="CAR21532.1"/>
    </source>
</evidence>
<dbReference type="RefSeq" id="XP_002551970.1">
    <property type="nucleotide sequence ID" value="XM_002551924.1"/>
</dbReference>
<dbReference type="Proteomes" id="UP000002036">
    <property type="component" value="Chromosome B"/>
</dbReference>
<dbReference type="KEGG" id="lth:KLTH0B04224g"/>
<dbReference type="OrthoDB" id="4031914at2759"/>
<evidence type="ECO:0000313" key="2">
    <source>
        <dbReference type="Proteomes" id="UP000002036"/>
    </source>
</evidence>
<dbReference type="HOGENOM" id="CLU_116422_0_0_1"/>
<dbReference type="OMA" id="ECRANRQ"/>
<dbReference type="GeneID" id="8290807"/>
<gene>
    <name evidence="1" type="ordered locus">KLTH0B04224g</name>
</gene>
<protein>
    <submittedName>
        <fullName evidence="1">KLTH0B04224p</fullName>
    </submittedName>
</protein>
<reference evidence="1 2" key="1">
    <citation type="journal article" date="2009" name="Genome Res.">
        <title>Comparative genomics of protoploid Saccharomycetaceae.</title>
        <authorList>
            <consortium name="The Genolevures Consortium"/>
            <person name="Souciet J.-L."/>
            <person name="Dujon B."/>
            <person name="Gaillardin C."/>
            <person name="Johnston M."/>
            <person name="Baret P.V."/>
            <person name="Cliften P."/>
            <person name="Sherman D.J."/>
            <person name="Weissenbach J."/>
            <person name="Westhof E."/>
            <person name="Wincker P."/>
            <person name="Jubin C."/>
            <person name="Poulain J."/>
            <person name="Barbe V."/>
            <person name="Segurens B."/>
            <person name="Artiguenave F."/>
            <person name="Anthouard V."/>
            <person name="Vacherie B."/>
            <person name="Val M.-E."/>
            <person name="Fulton R.S."/>
            <person name="Minx P."/>
            <person name="Wilson R."/>
            <person name="Durrens P."/>
            <person name="Jean G."/>
            <person name="Marck C."/>
            <person name="Martin T."/>
            <person name="Nikolski M."/>
            <person name="Rolland T."/>
            <person name="Seret M.-L."/>
            <person name="Casaregola S."/>
            <person name="Despons L."/>
            <person name="Fairhead C."/>
            <person name="Fischer G."/>
            <person name="Lafontaine I."/>
            <person name="Leh V."/>
            <person name="Lemaire M."/>
            <person name="de Montigny J."/>
            <person name="Neuveglise C."/>
            <person name="Thierry A."/>
            <person name="Blanc-Lenfle I."/>
            <person name="Bleykasten C."/>
            <person name="Diffels J."/>
            <person name="Fritsch E."/>
            <person name="Frangeul L."/>
            <person name="Goeffon A."/>
            <person name="Jauniaux N."/>
            <person name="Kachouri-Lafond R."/>
            <person name="Payen C."/>
            <person name="Potier S."/>
            <person name="Pribylova L."/>
            <person name="Ozanne C."/>
            <person name="Richard G.-F."/>
            <person name="Sacerdot C."/>
            <person name="Straub M.-L."/>
            <person name="Talla E."/>
        </authorList>
    </citation>
    <scope>NUCLEOTIDE SEQUENCE [LARGE SCALE GENOMIC DNA]</scope>
    <source>
        <strain evidence="2">ATCC 56472 / CBS 6340 / NRRL Y-8284</strain>
    </source>
</reference>
<proteinExistence type="predicted"/>
<dbReference type="EMBL" id="CU928166">
    <property type="protein sequence ID" value="CAR21532.1"/>
    <property type="molecule type" value="Genomic_DNA"/>
</dbReference>
<name>C5DCM1_LACTC</name>
<keyword evidence="2" id="KW-1185">Reference proteome</keyword>